<dbReference type="Proteomes" id="UP000195950">
    <property type="component" value="Unassembled WGS sequence"/>
</dbReference>
<dbReference type="EMBL" id="NFJX01000008">
    <property type="protein sequence ID" value="OUP18811.1"/>
    <property type="molecule type" value="Genomic_DNA"/>
</dbReference>
<evidence type="ECO:0000313" key="2">
    <source>
        <dbReference type="Proteomes" id="UP000195950"/>
    </source>
</evidence>
<accession>A0A1Y4IMD7</accession>
<comment type="caution">
    <text evidence="1">The sequence shown here is derived from an EMBL/GenBank/DDBJ whole genome shotgun (WGS) entry which is preliminary data.</text>
</comment>
<name>A0A1Y4IMD7_PARDI</name>
<gene>
    <name evidence="1" type="ORF">B5F32_10320</name>
</gene>
<proteinExistence type="predicted"/>
<organism evidence="1 2">
    <name type="scientific">Parabacteroides distasonis</name>
    <dbReference type="NCBI Taxonomy" id="823"/>
    <lineage>
        <taxon>Bacteria</taxon>
        <taxon>Pseudomonadati</taxon>
        <taxon>Bacteroidota</taxon>
        <taxon>Bacteroidia</taxon>
        <taxon>Bacteroidales</taxon>
        <taxon>Tannerellaceae</taxon>
        <taxon>Parabacteroides</taxon>
    </lineage>
</organism>
<reference evidence="2" key="1">
    <citation type="submission" date="2017-04" db="EMBL/GenBank/DDBJ databases">
        <title>Function of individual gut microbiota members based on whole genome sequencing of pure cultures obtained from chicken caecum.</title>
        <authorList>
            <person name="Medvecky M."/>
            <person name="Cejkova D."/>
            <person name="Polansky O."/>
            <person name="Karasova D."/>
            <person name="Kubasova T."/>
            <person name="Cizek A."/>
            <person name="Rychlik I."/>
        </authorList>
    </citation>
    <scope>NUCLEOTIDE SEQUENCE [LARGE SCALE GENOMIC DNA]</scope>
    <source>
        <strain evidence="2">An199</strain>
    </source>
</reference>
<protein>
    <submittedName>
        <fullName evidence="1">Uncharacterized protein</fullName>
    </submittedName>
</protein>
<evidence type="ECO:0000313" key="1">
    <source>
        <dbReference type="EMBL" id="OUP18811.1"/>
    </source>
</evidence>
<dbReference type="RefSeq" id="WP_057326514.1">
    <property type="nucleotide sequence ID" value="NZ_CP132899.1"/>
</dbReference>
<sequence>MKERLDILIQLGLEEDDALELLKSVYVEGALIGFAMATFGGDKSVFHKTVDSVFDNSLKI</sequence>
<dbReference type="AlphaFoldDB" id="A0A1Y4IMD7"/>